<dbReference type="EMBL" id="UPPP01000052">
    <property type="protein sequence ID" value="VBB05093.1"/>
    <property type="molecule type" value="Genomic_DNA"/>
</dbReference>
<dbReference type="GO" id="GO:0016020">
    <property type="term" value="C:membrane"/>
    <property type="evidence" value="ECO:0007669"/>
    <property type="project" value="UniProtKB-SubCell"/>
</dbReference>
<dbReference type="PANTHER" id="PTHR10361:SF28">
    <property type="entry name" value="P3 PROTEIN-RELATED"/>
    <property type="match status" value="1"/>
</dbReference>
<evidence type="ECO:0000256" key="3">
    <source>
        <dbReference type="ARBA" id="ARBA00022989"/>
    </source>
</evidence>
<dbReference type="InterPro" id="IPR002657">
    <property type="entry name" value="BilAc:Na_symport/Acr3"/>
</dbReference>
<evidence type="ECO:0000313" key="6">
    <source>
        <dbReference type="EMBL" id="VBB05093.1"/>
    </source>
</evidence>
<evidence type="ECO:0000256" key="2">
    <source>
        <dbReference type="ARBA" id="ARBA00022692"/>
    </source>
</evidence>
<keyword evidence="4 5" id="KW-0472">Membrane</keyword>
<dbReference type="Gene3D" id="1.20.1530.20">
    <property type="match status" value="1"/>
</dbReference>
<comment type="subcellular location">
    <subcellularLocation>
        <location evidence="1">Membrane</location>
        <topology evidence="1">Multi-pass membrane protein</topology>
    </subcellularLocation>
</comment>
<feature type="transmembrane region" description="Helical" evidence="5">
    <location>
        <begin position="12"/>
        <end position="32"/>
    </location>
</feature>
<evidence type="ECO:0000256" key="1">
    <source>
        <dbReference type="ARBA" id="ARBA00004141"/>
    </source>
</evidence>
<dbReference type="OrthoDB" id="1551454at2"/>
<dbReference type="PANTHER" id="PTHR10361">
    <property type="entry name" value="SODIUM-BILE ACID COTRANSPORTER"/>
    <property type="match status" value="1"/>
</dbReference>
<feature type="transmembrane region" description="Helical" evidence="5">
    <location>
        <begin position="228"/>
        <end position="253"/>
    </location>
</feature>
<evidence type="ECO:0000256" key="5">
    <source>
        <dbReference type="SAM" id="Phobius"/>
    </source>
</evidence>
<dbReference type="AlphaFoldDB" id="A0A498R4I9"/>
<gene>
    <name evidence="6" type="ORF">LUCI_0299</name>
</gene>
<keyword evidence="7" id="KW-1185">Reference proteome</keyword>
<proteinExistence type="predicted"/>
<sequence length="328" mass="35408">MKISCTAVNSWLGKRMFLVVLSALIIGFIAKVPDGPHIRVLLVVLFAYMTFVTSLGTSMKSFIQVMGRPWIPLWVLLLIHIVTPLTAWFLGDLLYANAPQTQLGLLVGAAIPVGVTSVMWTALNQGNIPISLVAVTLDTMIVPALLPLYYKMIVGQAVAINYTSLVIQLLLMVTIPSIAGMLIHDWTGGKTSGFAKGAGGMTSKLALFVVIFFNGSLVAPAINLSLDIVQMIAVALLMVLSAYALGYVGSLFVPNRTRDVTMAMIYSVGMRNASCGLVIAITYFPPAVAVPIALLMLFQQPTAAVIPTILKYFDEKRIRSQHETTASY</sequence>
<evidence type="ECO:0000313" key="7">
    <source>
        <dbReference type="Proteomes" id="UP000277811"/>
    </source>
</evidence>
<evidence type="ECO:0000256" key="4">
    <source>
        <dbReference type="ARBA" id="ARBA00023136"/>
    </source>
</evidence>
<protein>
    <submittedName>
        <fullName evidence="6">Bile acid:sodium symporter/arsenical resistance protein acr3</fullName>
    </submittedName>
</protein>
<feature type="transmembrane region" description="Helical" evidence="5">
    <location>
        <begin position="103"/>
        <end position="123"/>
    </location>
</feature>
<dbReference type="InterPro" id="IPR004710">
    <property type="entry name" value="Bilac:Na_transpt"/>
</dbReference>
<name>A0A498R4I9_9FIRM</name>
<dbReference type="InterPro" id="IPR038770">
    <property type="entry name" value="Na+/solute_symporter_sf"/>
</dbReference>
<dbReference type="Proteomes" id="UP000277811">
    <property type="component" value="Unassembled WGS sequence"/>
</dbReference>
<feature type="transmembrane region" description="Helical" evidence="5">
    <location>
        <begin position="130"/>
        <end position="150"/>
    </location>
</feature>
<organism evidence="6 7">
    <name type="scientific">Lucifera butyrica</name>
    <dbReference type="NCBI Taxonomy" id="1351585"/>
    <lineage>
        <taxon>Bacteria</taxon>
        <taxon>Bacillati</taxon>
        <taxon>Bacillota</taxon>
        <taxon>Negativicutes</taxon>
        <taxon>Veillonellales</taxon>
        <taxon>Veillonellaceae</taxon>
        <taxon>Lucifera</taxon>
    </lineage>
</organism>
<keyword evidence="2 5" id="KW-0812">Transmembrane</keyword>
<feature type="transmembrane region" description="Helical" evidence="5">
    <location>
        <begin position="162"/>
        <end position="184"/>
    </location>
</feature>
<dbReference type="Pfam" id="PF01758">
    <property type="entry name" value="SBF"/>
    <property type="match status" value="1"/>
</dbReference>
<feature type="transmembrane region" description="Helical" evidence="5">
    <location>
        <begin position="70"/>
        <end position="91"/>
    </location>
</feature>
<feature type="transmembrane region" description="Helical" evidence="5">
    <location>
        <begin position="205"/>
        <end position="222"/>
    </location>
</feature>
<dbReference type="RefSeq" id="WP_122626097.1">
    <property type="nucleotide sequence ID" value="NZ_UPPP01000052.1"/>
</dbReference>
<accession>A0A498R4I9</accession>
<feature type="transmembrane region" description="Helical" evidence="5">
    <location>
        <begin position="38"/>
        <end position="58"/>
    </location>
</feature>
<reference evidence="6 7" key="1">
    <citation type="submission" date="2018-06" db="EMBL/GenBank/DDBJ databases">
        <authorList>
            <person name="Strepis N."/>
        </authorList>
    </citation>
    <scope>NUCLEOTIDE SEQUENCE [LARGE SCALE GENOMIC DNA]</scope>
    <source>
        <strain evidence="6">LUCI</strain>
    </source>
</reference>
<keyword evidence="3 5" id="KW-1133">Transmembrane helix</keyword>